<reference evidence="1 2" key="1">
    <citation type="submission" date="2023-08" db="EMBL/GenBank/DDBJ databases">
        <title>A Necator americanus chromosomal reference genome.</title>
        <authorList>
            <person name="Ilik V."/>
            <person name="Petrzelkova K.J."/>
            <person name="Pardy F."/>
            <person name="Fuh T."/>
            <person name="Niatou-Singa F.S."/>
            <person name="Gouil Q."/>
            <person name="Baker L."/>
            <person name="Ritchie M.E."/>
            <person name="Jex A.R."/>
            <person name="Gazzola D."/>
            <person name="Li H."/>
            <person name="Toshio Fujiwara R."/>
            <person name="Zhan B."/>
            <person name="Aroian R.V."/>
            <person name="Pafco B."/>
            <person name="Schwarz E.M."/>
        </authorList>
    </citation>
    <scope>NUCLEOTIDE SEQUENCE [LARGE SCALE GENOMIC DNA]</scope>
    <source>
        <strain evidence="1 2">Aroian</strain>
        <tissue evidence="1">Whole animal</tissue>
    </source>
</reference>
<protein>
    <submittedName>
        <fullName evidence="1">Uncharacterized protein</fullName>
    </submittedName>
</protein>
<dbReference type="Proteomes" id="UP001303046">
    <property type="component" value="Unassembled WGS sequence"/>
</dbReference>
<proteinExistence type="predicted"/>
<evidence type="ECO:0000313" key="2">
    <source>
        <dbReference type="Proteomes" id="UP001303046"/>
    </source>
</evidence>
<evidence type="ECO:0000313" key="1">
    <source>
        <dbReference type="EMBL" id="KAK6744040.1"/>
    </source>
</evidence>
<comment type="caution">
    <text evidence="1">The sequence shown here is derived from an EMBL/GenBank/DDBJ whole genome shotgun (WGS) entry which is preliminary data.</text>
</comment>
<name>A0ABR1D190_NECAM</name>
<keyword evidence="2" id="KW-1185">Reference proteome</keyword>
<organism evidence="1 2">
    <name type="scientific">Necator americanus</name>
    <name type="common">Human hookworm</name>
    <dbReference type="NCBI Taxonomy" id="51031"/>
    <lineage>
        <taxon>Eukaryota</taxon>
        <taxon>Metazoa</taxon>
        <taxon>Ecdysozoa</taxon>
        <taxon>Nematoda</taxon>
        <taxon>Chromadorea</taxon>
        <taxon>Rhabditida</taxon>
        <taxon>Rhabditina</taxon>
        <taxon>Rhabditomorpha</taxon>
        <taxon>Strongyloidea</taxon>
        <taxon>Ancylostomatidae</taxon>
        <taxon>Bunostominae</taxon>
        <taxon>Necator</taxon>
    </lineage>
</organism>
<accession>A0ABR1D190</accession>
<sequence>MGIRDPSVRMTSSLKIQLKTDASTCFGEFGRIRSAWLMLVLSYDVIASANGVAADHRSSLPCRPFQLSHCVLRVAVNILDCITLSTPSSRQ</sequence>
<dbReference type="EMBL" id="JAVFWL010000003">
    <property type="protein sequence ID" value="KAK6744040.1"/>
    <property type="molecule type" value="Genomic_DNA"/>
</dbReference>
<gene>
    <name evidence="1" type="primary">Necator_chrIII.g11765</name>
    <name evidence="1" type="ORF">RB195_011000</name>
</gene>